<evidence type="ECO:0000313" key="4">
    <source>
        <dbReference type="Proteomes" id="UP000672602"/>
    </source>
</evidence>
<proteinExistence type="predicted"/>
<dbReference type="RefSeq" id="WP_210683060.1">
    <property type="nucleotide sequence ID" value="NZ_JAGMWN010000008.1"/>
</dbReference>
<dbReference type="GO" id="GO:0016020">
    <property type="term" value="C:membrane"/>
    <property type="evidence" value="ECO:0007669"/>
    <property type="project" value="InterPro"/>
</dbReference>
<evidence type="ECO:0000256" key="1">
    <source>
        <dbReference type="SAM" id="Phobius"/>
    </source>
</evidence>
<reference evidence="3" key="1">
    <citation type="submission" date="2021-04" db="EMBL/GenBank/DDBJ databases">
        <authorList>
            <person name="Zhang D.-C."/>
        </authorList>
    </citation>
    <scope>NUCLEOTIDE SEQUENCE</scope>
    <source>
        <strain evidence="3">CGMCC 1.15697</strain>
    </source>
</reference>
<dbReference type="Proteomes" id="UP000672602">
    <property type="component" value="Unassembled WGS sequence"/>
</dbReference>
<keyword evidence="1" id="KW-0812">Transmembrane</keyword>
<keyword evidence="1" id="KW-1133">Transmembrane helix</keyword>
<feature type="transmembrane region" description="Helical" evidence="1">
    <location>
        <begin position="188"/>
        <end position="206"/>
    </location>
</feature>
<keyword evidence="1" id="KW-0472">Membrane</keyword>
<keyword evidence="4" id="KW-1185">Reference proteome</keyword>
<dbReference type="SUPFAM" id="SSF103481">
    <property type="entry name" value="Multidrug resistance efflux transporter EmrE"/>
    <property type="match status" value="2"/>
</dbReference>
<dbReference type="InterPro" id="IPR037185">
    <property type="entry name" value="EmrE-like"/>
</dbReference>
<feature type="transmembrane region" description="Helical" evidence="1">
    <location>
        <begin position="74"/>
        <end position="92"/>
    </location>
</feature>
<gene>
    <name evidence="3" type="ORF">KAJ83_15745</name>
</gene>
<evidence type="ECO:0000313" key="3">
    <source>
        <dbReference type="EMBL" id="MBP5858474.1"/>
    </source>
</evidence>
<accession>A0A8J7S7Y0</accession>
<feature type="domain" description="EamA" evidence="2">
    <location>
        <begin position="157"/>
        <end position="289"/>
    </location>
</feature>
<comment type="caution">
    <text evidence="3">The sequence shown here is derived from an EMBL/GenBank/DDBJ whole genome shotgun (WGS) entry which is preliminary data.</text>
</comment>
<dbReference type="PANTHER" id="PTHR22911:SF137">
    <property type="entry name" value="SOLUTE CARRIER FAMILY 35 MEMBER G2-RELATED"/>
    <property type="match status" value="1"/>
</dbReference>
<dbReference type="InterPro" id="IPR000620">
    <property type="entry name" value="EamA_dom"/>
</dbReference>
<name>A0A8J7S7Y0_9PROT</name>
<dbReference type="PANTHER" id="PTHR22911">
    <property type="entry name" value="ACYL-MALONYL CONDENSING ENZYME-RELATED"/>
    <property type="match status" value="1"/>
</dbReference>
<feature type="transmembrane region" description="Helical" evidence="1">
    <location>
        <begin position="218"/>
        <end position="237"/>
    </location>
</feature>
<feature type="transmembrane region" description="Helical" evidence="1">
    <location>
        <begin position="157"/>
        <end position="179"/>
    </location>
</feature>
<dbReference type="Pfam" id="PF00892">
    <property type="entry name" value="EamA"/>
    <property type="match status" value="2"/>
</dbReference>
<organism evidence="3 4">
    <name type="scientific">Marivibrio halodurans</name>
    <dbReference type="NCBI Taxonomy" id="2039722"/>
    <lineage>
        <taxon>Bacteria</taxon>
        <taxon>Pseudomonadati</taxon>
        <taxon>Pseudomonadota</taxon>
        <taxon>Alphaproteobacteria</taxon>
        <taxon>Rhodospirillales</taxon>
        <taxon>Rhodospirillaceae</taxon>
        <taxon>Marivibrio</taxon>
    </lineage>
</organism>
<feature type="transmembrane region" description="Helical" evidence="1">
    <location>
        <begin position="98"/>
        <end position="121"/>
    </location>
</feature>
<feature type="transmembrane region" description="Helical" evidence="1">
    <location>
        <begin position="12"/>
        <end position="35"/>
    </location>
</feature>
<dbReference type="AlphaFoldDB" id="A0A8J7S7Y0"/>
<protein>
    <submittedName>
        <fullName evidence="3">DMT family transporter</fullName>
    </submittedName>
</protein>
<feature type="domain" description="EamA" evidence="2">
    <location>
        <begin position="20"/>
        <end position="144"/>
    </location>
</feature>
<evidence type="ECO:0000259" key="2">
    <source>
        <dbReference type="Pfam" id="PF00892"/>
    </source>
</evidence>
<feature type="transmembrane region" description="Helical" evidence="1">
    <location>
        <begin position="47"/>
        <end position="65"/>
    </location>
</feature>
<dbReference type="EMBL" id="JAGMWN010000008">
    <property type="protein sequence ID" value="MBP5858474.1"/>
    <property type="molecule type" value="Genomic_DNA"/>
</dbReference>
<sequence>MKRSDPFANLSLTPATATAIIVVTAFCFGLVPLFARELQALGLNSPAIALVRYLFSAAVMLPFLPRAREKRGEALMLAGAGLFMGLGWVGYLEAVRHAPVAAAGVVYMSYPLFAVLFAWLLAGQKLGVRALGAGSLVLLAAGLVLDPSTLTDGAVAALLWSLPAPVGFGLIIVVLSALVRRLAVLERMACSMLGALIGLAPLTLSRTSLADIPLGGEALALIAGLGLVTALIPQLLYTIAAPMVGAARSAAAGSVELPTMFAIGWLAFGESIGPREWIAAALVISAVLLSPAVRPKRDAGDLLAQRQPV</sequence>